<gene>
    <name evidence="1" type="ORF">T01_5248</name>
</gene>
<dbReference type="Proteomes" id="UP000054776">
    <property type="component" value="Unassembled WGS sequence"/>
</dbReference>
<protein>
    <submittedName>
        <fullName evidence="1">Uncharacterized protein</fullName>
    </submittedName>
</protein>
<dbReference type="AlphaFoldDB" id="A0A0V0XQ99"/>
<feature type="non-terminal residue" evidence="1">
    <location>
        <position position="44"/>
    </location>
</feature>
<comment type="caution">
    <text evidence="1">The sequence shown here is derived from an EMBL/GenBank/DDBJ whole genome shotgun (WGS) entry which is preliminary data.</text>
</comment>
<dbReference type="OrthoDB" id="5918992at2759"/>
<dbReference type="EMBL" id="JYDH01007075">
    <property type="protein sequence ID" value="KRX90047.1"/>
    <property type="molecule type" value="Genomic_DNA"/>
</dbReference>
<organism evidence="1 2">
    <name type="scientific">Trichinella spiralis</name>
    <name type="common">Trichina worm</name>
    <dbReference type="NCBI Taxonomy" id="6334"/>
    <lineage>
        <taxon>Eukaryota</taxon>
        <taxon>Metazoa</taxon>
        <taxon>Ecdysozoa</taxon>
        <taxon>Nematoda</taxon>
        <taxon>Enoplea</taxon>
        <taxon>Dorylaimia</taxon>
        <taxon>Trichinellida</taxon>
        <taxon>Trichinellidae</taxon>
        <taxon>Trichinella</taxon>
    </lineage>
</organism>
<keyword evidence="2" id="KW-1185">Reference proteome</keyword>
<dbReference type="InParanoid" id="A0A0V0XQ99"/>
<evidence type="ECO:0000313" key="1">
    <source>
        <dbReference type="EMBL" id="KRX90047.1"/>
    </source>
</evidence>
<accession>A0A0V0XQ99</accession>
<reference evidence="1 2" key="1">
    <citation type="submission" date="2015-01" db="EMBL/GenBank/DDBJ databases">
        <title>Evolution of Trichinella species and genotypes.</title>
        <authorList>
            <person name="Korhonen P.K."/>
            <person name="Edoardo P."/>
            <person name="Giuseppe L.R."/>
            <person name="Gasser R.B."/>
        </authorList>
    </citation>
    <scope>NUCLEOTIDE SEQUENCE [LARGE SCALE GENOMIC DNA]</scope>
    <source>
        <strain evidence="1">ISS3</strain>
    </source>
</reference>
<name>A0A0V0XQ99_TRISP</name>
<proteinExistence type="predicted"/>
<sequence length="44" mass="5540">MEAIHHLINFHFQEKEPHLHQRLHHMTQYQDCQFQNVICHIMYL</sequence>
<evidence type="ECO:0000313" key="2">
    <source>
        <dbReference type="Proteomes" id="UP000054776"/>
    </source>
</evidence>